<dbReference type="EMBL" id="JARYMX010000008">
    <property type="protein sequence ID" value="KAJ9538891.1"/>
    <property type="molecule type" value="Genomic_DNA"/>
</dbReference>
<keyword evidence="2" id="KW-1185">Reference proteome</keyword>
<dbReference type="Proteomes" id="UP001172457">
    <property type="component" value="Chromosome 8"/>
</dbReference>
<sequence>MVEVGVAVVPGGGSRRRRWFSATAAVEVTCSLEKKNGRRIRRTVAGEEEWWPEFFAGEEEDGRSLPSGQSASTPFFLCFVEKDMDTGNFRLMLQDIVKLDSFDSTNYTRWAEKVKFLLLVMNVFHVMDENLEPIPDNPVPKAGKTIDP</sequence>
<gene>
    <name evidence="1" type="ORF">OSB04_031624</name>
</gene>
<evidence type="ECO:0000313" key="1">
    <source>
        <dbReference type="EMBL" id="KAJ9538891.1"/>
    </source>
</evidence>
<name>A0AA38SN01_9ASTR</name>
<evidence type="ECO:0000313" key="2">
    <source>
        <dbReference type="Proteomes" id="UP001172457"/>
    </source>
</evidence>
<protein>
    <submittedName>
        <fullName evidence="1">Uncharacterized protein</fullName>
    </submittedName>
</protein>
<proteinExistence type="predicted"/>
<comment type="caution">
    <text evidence="1">The sequence shown here is derived from an EMBL/GenBank/DDBJ whole genome shotgun (WGS) entry which is preliminary data.</text>
</comment>
<dbReference type="AlphaFoldDB" id="A0AA38SN01"/>
<organism evidence="1 2">
    <name type="scientific">Centaurea solstitialis</name>
    <name type="common">yellow star-thistle</name>
    <dbReference type="NCBI Taxonomy" id="347529"/>
    <lineage>
        <taxon>Eukaryota</taxon>
        <taxon>Viridiplantae</taxon>
        <taxon>Streptophyta</taxon>
        <taxon>Embryophyta</taxon>
        <taxon>Tracheophyta</taxon>
        <taxon>Spermatophyta</taxon>
        <taxon>Magnoliopsida</taxon>
        <taxon>eudicotyledons</taxon>
        <taxon>Gunneridae</taxon>
        <taxon>Pentapetalae</taxon>
        <taxon>asterids</taxon>
        <taxon>campanulids</taxon>
        <taxon>Asterales</taxon>
        <taxon>Asteraceae</taxon>
        <taxon>Carduoideae</taxon>
        <taxon>Cardueae</taxon>
        <taxon>Centaureinae</taxon>
        <taxon>Centaurea</taxon>
    </lineage>
</organism>
<accession>A0AA38SN01</accession>
<reference evidence="1" key="1">
    <citation type="submission" date="2023-03" db="EMBL/GenBank/DDBJ databases">
        <title>Chromosome-scale reference genome and RAD-based genetic map of yellow starthistle (Centaurea solstitialis) reveal putative structural variation and QTLs associated with invader traits.</title>
        <authorList>
            <person name="Reatini B."/>
            <person name="Cang F.A."/>
            <person name="Jiang Q."/>
            <person name="Mckibben M.T.W."/>
            <person name="Barker M.S."/>
            <person name="Rieseberg L.H."/>
            <person name="Dlugosch K.M."/>
        </authorList>
    </citation>
    <scope>NUCLEOTIDE SEQUENCE</scope>
    <source>
        <strain evidence="1">CAN-66</strain>
        <tissue evidence="1">Leaf</tissue>
    </source>
</reference>